<dbReference type="GO" id="GO:0051999">
    <property type="term" value="P:mannosyl-inositol phosphorylceramide biosynthetic process"/>
    <property type="evidence" value="ECO:0007669"/>
    <property type="project" value="TreeGrafter"/>
</dbReference>
<accession>A0A4R8RJ53</accession>
<dbReference type="Pfam" id="PF04488">
    <property type="entry name" value="Gly_transf_sug"/>
    <property type="match status" value="1"/>
</dbReference>
<dbReference type="Proteomes" id="UP000295703">
    <property type="component" value="Unassembled WGS sequence"/>
</dbReference>
<comment type="similarity">
    <text evidence="1">Belongs to the glycosyltransferase 32 family.</text>
</comment>
<dbReference type="GO" id="GO:0000030">
    <property type="term" value="F:mannosyltransferase activity"/>
    <property type="evidence" value="ECO:0007669"/>
    <property type="project" value="TreeGrafter"/>
</dbReference>
<keyword evidence="3" id="KW-1133">Transmembrane helix</keyword>
<dbReference type="SUPFAM" id="SSF53448">
    <property type="entry name" value="Nucleotide-diphospho-sugar transferases"/>
    <property type="match status" value="1"/>
</dbReference>
<keyword evidence="2 4" id="KW-0808">Transferase</keyword>
<dbReference type="AlphaFoldDB" id="A0A4R8RJ53"/>
<keyword evidence="3" id="KW-0812">Transmembrane</keyword>
<organism evidence="4 5">
    <name type="scientific">Colletotrichum trifolii</name>
    <dbReference type="NCBI Taxonomy" id="5466"/>
    <lineage>
        <taxon>Eukaryota</taxon>
        <taxon>Fungi</taxon>
        <taxon>Dikarya</taxon>
        <taxon>Ascomycota</taxon>
        <taxon>Pezizomycotina</taxon>
        <taxon>Sordariomycetes</taxon>
        <taxon>Hypocreomycetidae</taxon>
        <taxon>Glomerellales</taxon>
        <taxon>Glomerellaceae</taxon>
        <taxon>Colletotrichum</taxon>
        <taxon>Colletotrichum orbiculare species complex</taxon>
    </lineage>
</organism>
<dbReference type="GO" id="GO:0016020">
    <property type="term" value="C:membrane"/>
    <property type="evidence" value="ECO:0007669"/>
    <property type="project" value="GOC"/>
</dbReference>
<comment type="caution">
    <text evidence="4">The sequence shown here is derived from an EMBL/GenBank/DDBJ whole genome shotgun (WGS) entry which is preliminary data.</text>
</comment>
<name>A0A4R8RJ53_COLTR</name>
<dbReference type="PANTHER" id="PTHR32385">
    <property type="entry name" value="MANNOSYL PHOSPHORYLINOSITOL CERAMIDE SYNTHASE"/>
    <property type="match status" value="1"/>
</dbReference>
<evidence type="ECO:0000256" key="1">
    <source>
        <dbReference type="ARBA" id="ARBA00009003"/>
    </source>
</evidence>
<proteinExistence type="inferred from homology"/>
<sequence>MVSLARGSCLKVLIAASATLAVVLVLHQVSYTTPSSFALTSQPVQVLKSCPQSPNSESLSYDAKPSSADEPIPKIIHQLWKTTNISTYPSTPSHASWQTLLGPESYTVKLWTDESVLDLIRQNYTWLLSTYESYAHNIQRADVARLVVVHAEGGVYADLDVHPRSAAAVACLRQAQTQQQQQRRRRQNGNLQAIFAATGGNAGLSNHFFMAARGSDFLAWALREAKRRAGPPSRRILLPYLRVFWSTGPLMLTAAYQQYAWMYDDDDDDDGGGGGVRGGGPPLVALLDETYARTVFGHAAGRSWHGSDGRFLNYVSDHVGTGGLWFGVPCLLVVFGLFCFVRRCRGERRSALELYRC</sequence>
<dbReference type="Gene3D" id="3.90.550.20">
    <property type="match status" value="1"/>
</dbReference>
<dbReference type="InterPro" id="IPR029044">
    <property type="entry name" value="Nucleotide-diphossugar_trans"/>
</dbReference>
<gene>
    <name evidence="4" type="ORF">CTRI78_v003733</name>
</gene>
<dbReference type="STRING" id="5466.A0A4R8RJ53"/>
<evidence type="ECO:0000256" key="3">
    <source>
        <dbReference type="SAM" id="Phobius"/>
    </source>
</evidence>
<evidence type="ECO:0000256" key="2">
    <source>
        <dbReference type="ARBA" id="ARBA00022679"/>
    </source>
</evidence>
<evidence type="ECO:0000313" key="5">
    <source>
        <dbReference type="Proteomes" id="UP000295703"/>
    </source>
</evidence>
<evidence type="ECO:0000313" key="4">
    <source>
        <dbReference type="EMBL" id="TDZ65016.1"/>
    </source>
</evidence>
<protein>
    <submittedName>
        <fullName evidence="4">Inositol phosphoceramide mannosyltransferase 3</fullName>
    </submittedName>
</protein>
<feature type="transmembrane region" description="Helical" evidence="3">
    <location>
        <begin position="322"/>
        <end position="341"/>
    </location>
</feature>
<keyword evidence="4" id="KW-0328">Glycosyltransferase</keyword>
<dbReference type="InterPro" id="IPR007577">
    <property type="entry name" value="GlycoTrfase_DXD_sugar-bd_CS"/>
</dbReference>
<keyword evidence="5" id="KW-1185">Reference proteome</keyword>
<dbReference type="InterPro" id="IPR051706">
    <property type="entry name" value="Glycosyltransferase_domain"/>
</dbReference>
<keyword evidence="3" id="KW-0472">Membrane</keyword>
<dbReference type="PANTHER" id="PTHR32385:SF15">
    <property type="entry name" value="INOSITOL PHOSPHOCERAMIDE MANNOSYLTRANSFERASE 1"/>
    <property type="match status" value="1"/>
</dbReference>
<reference evidence="4 5" key="1">
    <citation type="submission" date="2018-12" db="EMBL/GenBank/DDBJ databases">
        <title>Genome sequence and assembly of Colletotrichum trifolii.</title>
        <authorList>
            <person name="Gan P."/>
            <person name="Shirasu K."/>
        </authorList>
    </citation>
    <scope>NUCLEOTIDE SEQUENCE [LARGE SCALE GENOMIC DNA]</scope>
    <source>
        <strain evidence="4 5">543-2</strain>
    </source>
</reference>
<dbReference type="EMBL" id="RYZW01000024">
    <property type="protein sequence ID" value="TDZ65016.1"/>
    <property type="molecule type" value="Genomic_DNA"/>
</dbReference>